<keyword evidence="6 10" id="KW-0238">DNA-binding</keyword>
<dbReference type="AlphaFoldDB" id="E3MP01"/>
<dbReference type="PRINTS" id="PR00047">
    <property type="entry name" value="STROIDFINGER"/>
</dbReference>
<dbReference type="Pfam" id="PF00105">
    <property type="entry name" value="zf-C4"/>
    <property type="match status" value="1"/>
</dbReference>
<evidence type="ECO:0000256" key="3">
    <source>
        <dbReference type="ARBA" id="ARBA00022771"/>
    </source>
</evidence>
<dbReference type="InterPro" id="IPR001628">
    <property type="entry name" value="Znf_hrmn_rcpt"/>
</dbReference>
<dbReference type="PANTHER" id="PTHR45886:SF9">
    <property type="entry name" value="NR LBD DOMAIN-CONTAINING PROTEIN-RELATED"/>
    <property type="match status" value="1"/>
</dbReference>
<dbReference type="GO" id="GO:0005634">
    <property type="term" value="C:nucleus"/>
    <property type="evidence" value="ECO:0007669"/>
    <property type="project" value="UniProtKB-SubCell"/>
</dbReference>
<dbReference type="Gene3D" id="1.10.565.10">
    <property type="entry name" value="Retinoid X Receptor"/>
    <property type="match status" value="1"/>
</dbReference>
<reference evidence="13" key="1">
    <citation type="submission" date="2007-07" db="EMBL/GenBank/DDBJ databases">
        <title>PCAP assembly of the Caenorhabditis remanei genome.</title>
        <authorList>
            <consortium name="The Caenorhabditis remanei Sequencing Consortium"/>
            <person name="Wilson R.K."/>
        </authorList>
    </citation>
    <scope>NUCLEOTIDE SEQUENCE [LARGE SCALE GENOMIC DNA]</scope>
    <source>
        <strain evidence="13">PB4641</strain>
    </source>
</reference>
<evidence type="ECO:0000259" key="11">
    <source>
        <dbReference type="PROSITE" id="PS51030"/>
    </source>
</evidence>
<keyword evidence="3 10" id="KW-0863">Zinc-finger</keyword>
<sequence length="332" mass="38180">MALVRPDIMCGVCPTKANGFNYGAYTCNACKMFFRRSHTNPAEIHECVTDGNCVQLRDCRYCRFQQCLNIGMVIPKQLKPEVTEIIQNLLYLDAHRNNTFSVYVSLDNLSLEDAIFSDSMKLTEKTPSYVPDYYDWSSMDHLAAIEFMKKFEFFKFLSKAEKRSFIKTSYIHIIVLCLAMRSVGMKSQEFVYPNGVDVFPKEIQVMFQKCPSVLADVRCPLVARIHELKVTREEFVLLTAIITCNPGNEAYTVFNQEIISKYQQAYTSALVQYCLHTYQQFGPTRVNDLLSLCFLLGKAFEGFGSVWTAYMVAQNDGKVKKLHTDFLKYFLD</sequence>
<gene>
    <name evidence="13" type="ORF">CRE_06819</name>
</gene>
<dbReference type="Pfam" id="PF00104">
    <property type="entry name" value="Hormone_recep"/>
    <property type="match status" value="1"/>
</dbReference>
<dbReference type="SMART" id="SM00399">
    <property type="entry name" value="ZnF_C4"/>
    <property type="match status" value="1"/>
</dbReference>
<evidence type="ECO:0000256" key="1">
    <source>
        <dbReference type="ARBA" id="ARBA00005993"/>
    </source>
</evidence>
<dbReference type="OrthoDB" id="5789396at2759"/>
<dbReference type="SUPFAM" id="SSF57716">
    <property type="entry name" value="Glucocorticoid receptor-like (DNA-binding domain)"/>
    <property type="match status" value="1"/>
</dbReference>
<evidence type="ECO:0000313" key="13">
    <source>
        <dbReference type="EMBL" id="EFP06304.1"/>
    </source>
</evidence>
<dbReference type="InParanoid" id="E3MP01"/>
<dbReference type="SMART" id="SM00430">
    <property type="entry name" value="HOLI"/>
    <property type="match status" value="1"/>
</dbReference>
<dbReference type="CTD" id="9814107"/>
<dbReference type="eggNOG" id="ENOG502TJGY">
    <property type="taxonomic scope" value="Eukaryota"/>
</dbReference>
<keyword evidence="2 10" id="KW-0479">Metal-binding</keyword>
<keyword evidence="4 10" id="KW-0862">Zinc</keyword>
<dbReference type="InterPro" id="IPR035500">
    <property type="entry name" value="NHR-like_dom_sf"/>
</dbReference>
<dbReference type="GO" id="GO:0043565">
    <property type="term" value="F:sequence-specific DNA binding"/>
    <property type="evidence" value="ECO:0007669"/>
    <property type="project" value="InterPro"/>
</dbReference>
<evidence type="ECO:0000256" key="10">
    <source>
        <dbReference type="RuleBase" id="RU004334"/>
    </source>
</evidence>
<evidence type="ECO:0000313" key="14">
    <source>
        <dbReference type="Proteomes" id="UP000008281"/>
    </source>
</evidence>
<evidence type="ECO:0000256" key="2">
    <source>
        <dbReference type="ARBA" id="ARBA00022723"/>
    </source>
</evidence>
<dbReference type="InterPro" id="IPR013088">
    <property type="entry name" value="Znf_NHR/GATA"/>
</dbReference>
<proteinExistence type="inferred from homology"/>
<keyword evidence="5 10" id="KW-0805">Transcription regulation</keyword>
<dbReference type="InterPro" id="IPR000536">
    <property type="entry name" value="Nucl_hrmn_rcpt_lig-bd"/>
</dbReference>
<keyword evidence="8 10" id="KW-0675">Receptor</keyword>
<dbReference type="OMA" id="FSHRICQ"/>
<dbReference type="PANTHER" id="PTHR45886">
    <property type="entry name" value="NUCLEAR HORMONE RECEPTOR FAMILY-RELATED-RELATED"/>
    <property type="match status" value="1"/>
</dbReference>
<evidence type="ECO:0000256" key="4">
    <source>
        <dbReference type="ARBA" id="ARBA00022833"/>
    </source>
</evidence>
<organism evidence="14">
    <name type="scientific">Caenorhabditis remanei</name>
    <name type="common">Caenorhabditis vulgaris</name>
    <dbReference type="NCBI Taxonomy" id="31234"/>
    <lineage>
        <taxon>Eukaryota</taxon>
        <taxon>Metazoa</taxon>
        <taxon>Ecdysozoa</taxon>
        <taxon>Nematoda</taxon>
        <taxon>Chromadorea</taxon>
        <taxon>Rhabditida</taxon>
        <taxon>Rhabditina</taxon>
        <taxon>Rhabditomorpha</taxon>
        <taxon>Rhabditoidea</taxon>
        <taxon>Rhabditidae</taxon>
        <taxon>Peloderinae</taxon>
        <taxon>Caenorhabditis</taxon>
    </lineage>
</organism>
<protein>
    <submittedName>
        <fullName evidence="13">Uncharacterized protein</fullName>
    </submittedName>
</protein>
<feature type="domain" description="Nuclear receptor" evidence="11">
    <location>
        <begin position="7"/>
        <end position="79"/>
    </location>
</feature>
<dbReference type="Gene3D" id="3.30.50.10">
    <property type="entry name" value="Erythroid Transcription Factor GATA-1, subunit A"/>
    <property type="match status" value="1"/>
</dbReference>
<evidence type="ECO:0000256" key="7">
    <source>
        <dbReference type="ARBA" id="ARBA00023163"/>
    </source>
</evidence>
<evidence type="ECO:0000259" key="12">
    <source>
        <dbReference type="PROSITE" id="PS51843"/>
    </source>
</evidence>
<evidence type="ECO:0000256" key="6">
    <source>
        <dbReference type="ARBA" id="ARBA00023125"/>
    </source>
</evidence>
<keyword evidence="9 10" id="KW-0539">Nucleus</keyword>
<dbReference type="GO" id="GO:0008270">
    <property type="term" value="F:zinc ion binding"/>
    <property type="evidence" value="ECO:0007669"/>
    <property type="project" value="UniProtKB-KW"/>
</dbReference>
<dbReference type="PROSITE" id="PS51030">
    <property type="entry name" value="NUCLEAR_REC_DBD_2"/>
    <property type="match status" value="1"/>
</dbReference>
<dbReference type="GO" id="GO:0003700">
    <property type="term" value="F:DNA-binding transcription factor activity"/>
    <property type="evidence" value="ECO:0007669"/>
    <property type="project" value="InterPro"/>
</dbReference>
<comment type="subcellular location">
    <subcellularLocation>
        <location evidence="10">Nucleus</location>
    </subcellularLocation>
</comment>
<comment type="similarity">
    <text evidence="1 10">Belongs to the nuclear hormone receptor family.</text>
</comment>
<dbReference type="Proteomes" id="UP000008281">
    <property type="component" value="Unassembled WGS sequence"/>
</dbReference>
<name>E3MP01_CAERE</name>
<evidence type="ECO:0000256" key="9">
    <source>
        <dbReference type="ARBA" id="ARBA00023242"/>
    </source>
</evidence>
<evidence type="ECO:0000256" key="5">
    <source>
        <dbReference type="ARBA" id="ARBA00023015"/>
    </source>
</evidence>
<dbReference type="EMBL" id="DS268461">
    <property type="protein sequence ID" value="EFP06304.1"/>
    <property type="molecule type" value="Genomic_DNA"/>
</dbReference>
<accession>E3MP01</accession>
<dbReference type="GeneID" id="9814107"/>
<dbReference type="PROSITE" id="PS00031">
    <property type="entry name" value="NUCLEAR_REC_DBD_1"/>
    <property type="match status" value="1"/>
</dbReference>
<feature type="domain" description="NR LBD" evidence="12">
    <location>
        <begin position="81"/>
        <end position="332"/>
    </location>
</feature>
<keyword evidence="7 10" id="KW-0804">Transcription</keyword>
<dbReference type="HOGENOM" id="CLU_007368_3_0_1"/>
<dbReference type="KEGG" id="crq:GCK72_008219"/>
<dbReference type="SUPFAM" id="SSF48508">
    <property type="entry name" value="Nuclear receptor ligand-binding domain"/>
    <property type="match status" value="1"/>
</dbReference>
<dbReference type="STRING" id="31234.E3MP01"/>
<dbReference type="RefSeq" id="XP_003102196.2">
    <property type="nucleotide sequence ID" value="XM_003102148.2"/>
</dbReference>
<evidence type="ECO:0000256" key="8">
    <source>
        <dbReference type="ARBA" id="ARBA00023170"/>
    </source>
</evidence>
<keyword evidence="14" id="KW-1185">Reference proteome</keyword>
<dbReference type="PROSITE" id="PS51843">
    <property type="entry name" value="NR_LBD"/>
    <property type="match status" value="1"/>
</dbReference>